<feature type="non-terminal residue" evidence="2">
    <location>
        <position position="50"/>
    </location>
</feature>
<feature type="compositionally biased region" description="Gly residues" evidence="1">
    <location>
        <begin position="26"/>
        <end position="35"/>
    </location>
</feature>
<sequence length="50" mass="5377">GQHRRLVPHLRVERVFLDRAGERVGGGGEVAGGAEGDSTLELRHWATDGV</sequence>
<accession>A0A6J4MN33</accession>
<gene>
    <name evidence="2" type="ORF">AVDCRST_MAG11-4165</name>
</gene>
<protein>
    <submittedName>
        <fullName evidence="2">Uncharacterized protein</fullName>
    </submittedName>
</protein>
<evidence type="ECO:0000313" key="2">
    <source>
        <dbReference type="EMBL" id="CAA9361672.1"/>
    </source>
</evidence>
<feature type="region of interest" description="Disordered" evidence="1">
    <location>
        <begin position="26"/>
        <end position="50"/>
    </location>
</feature>
<feature type="non-terminal residue" evidence="2">
    <location>
        <position position="1"/>
    </location>
</feature>
<dbReference type="EMBL" id="CADCTU010000888">
    <property type="protein sequence ID" value="CAA9361672.1"/>
    <property type="molecule type" value="Genomic_DNA"/>
</dbReference>
<organism evidence="2">
    <name type="scientific">uncultured Gemmatimonadaceae bacterium</name>
    <dbReference type="NCBI Taxonomy" id="246130"/>
    <lineage>
        <taxon>Bacteria</taxon>
        <taxon>Pseudomonadati</taxon>
        <taxon>Gemmatimonadota</taxon>
        <taxon>Gemmatimonadia</taxon>
        <taxon>Gemmatimonadales</taxon>
        <taxon>Gemmatimonadaceae</taxon>
        <taxon>environmental samples</taxon>
    </lineage>
</organism>
<name>A0A6J4MN33_9BACT</name>
<dbReference type="AlphaFoldDB" id="A0A6J4MN33"/>
<reference evidence="2" key="1">
    <citation type="submission" date="2020-02" db="EMBL/GenBank/DDBJ databases">
        <authorList>
            <person name="Meier V. D."/>
        </authorList>
    </citation>
    <scope>NUCLEOTIDE SEQUENCE</scope>
    <source>
        <strain evidence="2">AVDCRST_MAG11</strain>
    </source>
</reference>
<evidence type="ECO:0000256" key="1">
    <source>
        <dbReference type="SAM" id="MobiDB-lite"/>
    </source>
</evidence>
<proteinExistence type="predicted"/>
<feature type="compositionally biased region" description="Basic and acidic residues" evidence="1">
    <location>
        <begin position="40"/>
        <end position="50"/>
    </location>
</feature>